<keyword evidence="1" id="KW-0732">Signal</keyword>
<feature type="signal peptide" evidence="1">
    <location>
        <begin position="1"/>
        <end position="18"/>
    </location>
</feature>
<evidence type="ECO:0000313" key="3">
    <source>
        <dbReference type="Proteomes" id="UP000070700"/>
    </source>
</evidence>
<dbReference type="InParanoid" id="A0A194WUK7"/>
<dbReference type="Proteomes" id="UP000070700">
    <property type="component" value="Unassembled WGS sequence"/>
</dbReference>
<dbReference type="AlphaFoldDB" id="A0A194WUK7"/>
<gene>
    <name evidence="2" type="ORF">LY89DRAFT_228580</name>
</gene>
<dbReference type="OrthoDB" id="5596743at2759"/>
<sequence>MRSLILSSLAALAVGSSASVMQPRNVANNNCGRAVAGTAKGTAFMSSARADCSSNVISYTTVTVTPLATTLTQGVDVQSTAVATSIETDAESTTGTSTILSTEVDQYVSTAYSTSIEIESLTVPTTTTPPVITATSVITVTSSSVSTVTSYYPTAAAVAKRDLEDTEFEDCEIEERDASSTITASLTIPAYASACTNWAEYVVC</sequence>
<accession>A0A194WUK7</accession>
<evidence type="ECO:0000313" key="2">
    <source>
        <dbReference type="EMBL" id="KUJ11635.1"/>
    </source>
</evidence>
<name>A0A194WUK7_MOLSC</name>
<dbReference type="RefSeq" id="XP_018065990.1">
    <property type="nucleotide sequence ID" value="XM_018206019.1"/>
</dbReference>
<reference evidence="2 3" key="1">
    <citation type="submission" date="2015-10" db="EMBL/GenBank/DDBJ databases">
        <title>Full genome of DAOMC 229536 Phialocephala scopiformis, a fungal endophyte of spruce producing the potent anti-insectan compound rugulosin.</title>
        <authorList>
            <consortium name="DOE Joint Genome Institute"/>
            <person name="Walker A.K."/>
            <person name="Frasz S.L."/>
            <person name="Seifert K.A."/>
            <person name="Miller J.D."/>
            <person name="Mondo S.J."/>
            <person name="Labutti K."/>
            <person name="Lipzen A."/>
            <person name="Dockter R."/>
            <person name="Kennedy M."/>
            <person name="Grigoriev I.V."/>
            <person name="Spatafora J.W."/>
        </authorList>
    </citation>
    <scope>NUCLEOTIDE SEQUENCE [LARGE SCALE GENOMIC DNA]</scope>
    <source>
        <strain evidence="2 3">CBS 120377</strain>
    </source>
</reference>
<dbReference type="EMBL" id="KQ947426">
    <property type="protein sequence ID" value="KUJ11635.1"/>
    <property type="molecule type" value="Genomic_DNA"/>
</dbReference>
<feature type="chain" id="PRO_5008267469" evidence="1">
    <location>
        <begin position="19"/>
        <end position="204"/>
    </location>
</feature>
<dbReference type="GeneID" id="28815745"/>
<proteinExistence type="predicted"/>
<organism evidence="2 3">
    <name type="scientific">Mollisia scopiformis</name>
    <name type="common">Conifer needle endophyte fungus</name>
    <name type="synonym">Phialocephala scopiformis</name>
    <dbReference type="NCBI Taxonomy" id="149040"/>
    <lineage>
        <taxon>Eukaryota</taxon>
        <taxon>Fungi</taxon>
        <taxon>Dikarya</taxon>
        <taxon>Ascomycota</taxon>
        <taxon>Pezizomycotina</taxon>
        <taxon>Leotiomycetes</taxon>
        <taxon>Helotiales</taxon>
        <taxon>Mollisiaceae</taxon>
        <taxon>Mollisia</taxon>
    </lineage>
</organism>
<dbReference type="KEGG" id="psco:LY89DRAFT_228580"/>
<evidence type="ECO:0000256" key="1">
    <source>
        <dbReference type="SAM" id="SignalP"/>
    </source>
</evidence>
<protein>
    <submittedName>
        <fullName evidence="2">Uncharacterized protein</fullName>
    </submittedName>
</protein>
<keyword evidence="3" id="KW-1185">Reference proteome</keyword>